<dbReference type="InterPro" id="IPR052626">
    <property type="entry name" value="SWT1_Regulator"/>
</dbReference>
<comment type="caution">
    <text evidence="2">The sequence shown here is derived from an EMBL/GenBank/DDBJ whole genome shotgun (WGS) entry which is preliminary data.</text>
</comment>
<gene>
    <name evidence="2" type="ORF">BC938DRAFT_470999</name>
</gene>
<protein>
    <recommendedName>
        <fullName evidence="1">PIN domain-containing protein</fullName>
    </recommendedName>
</protein>
<organism evidence="2 3">
    <name type="scientific">Jimgerdemannia flammicorona</name>
    <dbReference type="NCBI Taxonomy" id="994334"/>
    <lineage>
        <taxon>Eukaryota</taxon>
        <taxon>Fungi</taxon>
        <taxon>Fungi incertae sedis</taxon>
        <taxon>Mucoromycota</taxon>
        <taxon>Mucoromycotina</taxon>
        <taxon>Endogonomycetes</taxon>
        <taxon>Endogonales</taxon>
        <taxon>Endogonaceae</taxon>
        <taxon>Jimgerdemannia</taxon>
    </lineage>
</organism>
<feature type="domain" description="PIN" evidence="1">
    <location>
        <begin position="60"/>
        <end position="116"/>
    </location>
</feature>
<evidence type="ECO:0000313" key="3">
    <source>
        <dbReference type="Proteomes" id="UP000274822"/>
    </source>
</evidence>
<dbReference type="Proteomes" id="UP000274822">
    <property type="component" value="Unassembled WGS sequence"/>
</dbReference>
<feature type="non-terminal residue" evidence="2">
    <location>
        <position position="125"/>
    </location>
</feature>
<dbReference type="Gene3D" id="3.40.50.1010">
    <property type="entry name" value="5'-nuclease"/>
    <property type="match status" value="1"/>
</dbReference>
<dbReference type="EMBL" id="RBNJ01010875">
    <property type="protein sequence ID" value="RUS26272.1"/>
    <property type="molecule type" value="Genomic_DNA"/>
</dbReference>
<dbReference type="PANTHER" id="PTHR16161:SF0">
    <property type="entry name" value="TRANSCRIPTIONAL PROTEIN SWT1"/>
    <property type="match status" value="1"/>
</dbReference>
<name>A0A433Q931_9FUNG</name>
<evidence type="ECO:0000313" key="2">
    <source>
        <dbReference type="EMBL" id="RUS26272.1"/>
    </source>
</evidence>
<proteinExistence type="predicted"/>
<dbReference type="PANTHER" id="PTHR16161">
    <property type="entry name" value="TRANSCRIPTIONAL PROTEIN SWT1"/>
    <property type="match status" value="1"/>
</dbReference>
<keyword evidence="3" id="KW-1185">Reference proteome</keyword>
<dbReference type="GO" id="GO:0005634">
    <property type="term" value="C:nucleus"/>
    <property type="evidence" value="ECO:0007669"/>
    <property type="project" value="TreeGrafter"/>
</dbReference>
<evidence type="ECO:0000259" key="1">
    <source>
        <dbReference type="Pfam" id="PF13638"/>
    </source>
</evidence>
<dbReference type="Pfam" id="PF13638">
    <property type="entry name" value="PIN_4"/>
    <property type="match status" value="1"/>
</dbReference>
<dbReference type="InterPro" id="IPR002716">
    <property type="entry name" value="PIN_dom"/>
</dbReference>
<sequence length="125" mass="14093">MAATDNDDDLEFMDIDDEYIIDQFNSQLAELRKDKLLFQHPAPAPNHPNDLAVGRARSFVILDTNYLISHLGFLKELVGQCAKSNGTVLIIVPWVVIQELDGLKQNTALRGQKIHECFEDRVEAS</sequence>
<reference evidence="2 3" key="1">
    <citation type="journal article" date="2018" name="New Phytol.">
        <title>Phylogenomics of Endogonaceae and evolution of mycorrhizas within Mucoromycota.</title>
        <authorList>
            <person name="Chang Y."/>
            <person name="Desiro A."/>
            <person name="Na H."/>
            <person name="Sandor L."/>
            <person name="Lipzen A."/>
            <person name="Clum A."/>
            <person name="Barry K."/>
            <person name="Grigoriev I.V."/>
            <person name="Martin F.M."/>
            <person name="Stajich J.E."/>
            <person name="Smith M.E."/>
            <person name="Bonito G."/>
            <person name="Spatafora J.W."/>
        </authorList>
    </citation>
    <scope>NUCLEOTIDE SEQUENCE [LARGE SCALE GENOMIC DNA]</scope>
    <source>
        <strain evidence="2 3">AD002</strain>
    </source>
</reference>
<dbReference type="AlphaFoldDB" id="A0A433Q931"/>
<accession>A0A433Q931</accession>